<proteinExistence type="predicted"/>
<dbReference type="RefSeq" id="WP_346819695.1">
    <property type="nucleotide sequence ID" value="NZ_JBDKWZ010000001.1"/>
</dbReference>
<reference evidence="3 4" key="1">
    <citation type="submission" date="2024-04" db="EMBL/GenBank/DDBJ databases">
        <title>Novel genus in family Flammeovirgaceae.</title>
        <authorList>
            <person name="Nguyen T.H."/>
            <person name="Vuong T.Q."/>
            <person name="Le H."/>
            <person name="Kim S.-G."/>
        </authorList>
    </citation>
    <scope>NUCLEOTIDE SEQUENCE [LARGE SCALE GENOMIC DNA]</scope>
    <source>
        <strain evidence="3 4">JCM 23209</strain>
    </source>
</reference>
<feature type="compositionally biased region" description="Low complexity" evidence="2">
    <location>
        <begin position="244"/>
        <end position="258"/>
    </location>
</feature>
<dbReference type="InterPro" id="IPR019734">
    <property type="entry name" value="TPR_rpt"/>
</dbReference>
<dbReference type="InterPro" id="IPR011990">
    <property type="entry name" value="TPR-like_helical_dom_sf"/>
</dbReference>
<feature type="compositionally biased region" description="Basic and acidic residues" evidence="2">
    <location>
        <begin position="141"/>
        <end position="194"/>
    </location>
</feature>
<feature type="repeat" description="TPR" evidence="1">
    <location>
        <begin position="92"/>
        <end position="125"/>
    </location>
</feature>
<gene>
    <name evidence="3" type="ORF">AAG747_03310</name>
</gene>
<comment type="caution">
    <text evidence="3">The sequence shown here is derived from an EMBL/GenBank/DDBJ whole genome shotgun (WGS) entry which is preliminary data.</text>
</comment>
<feature type="compositionally biased region" description="Basic residues" evidence="2">
    <location>
        <begin position="285"/>
        <end position="297"/>
    </location>
</feature>
<dbReference type="PROSITE" id="PS50005">
    <property type="entry name" value="TPR"/>
    <property type="match status" value="1"/>
</dbReference>
<dbReference type="AlphaFoldDB" id="A0AAW9S6C8"/>
<accession>A0AAW9S6C8</accession>
<feature type="region of interest" description="Disordered" evidence="2">
    <location>
        <begin position="141"/>
        <end position="259"/>
    </location>
</feature>
<dbReference type="Gene3D" id="1.25.40.10">
    <property type="entry name" value="Tetratricopeptide repeat domain"/>
    <property type="match status" value="2"/>
</dbReference>
<dbReference type="SUPFAM" id="SSF48452">
    <property type="entry name" value="TPR-like"/>
    <property type="match status" value="1"/>
</dbReference>
<feature type="region of interest" description="Disordered" evidence="2">
    <location>
        <begin position="278"/>
        <end position="297"/>
    </location>
</feature>
<feature type="compositionally biased region" description="Basic and acidic residues" evidence="2">
    <location>
        <begin position="201"/>
        <end position="226"/>
    </location>
</feature>
<evidence type="ECO:0000256" key="1">
    <source>
        <dbReference type="PROSITE-ProRule" id="PRU00339"/>
    </source>
</evidence>
<protein>
    <submittedName>
        <fullName evidence="3">Tetratricopeptide repeat protein</fullName>
    </submittedName>
</protein>
<evidence type="ECO:0000313" key="3">
    <source>
        <dbReference type="EMBL" id="MEN7546918.1"/>
    </source>
</evidence>
<sequence>MKFCLLILSFLWLVDPDVSVVNQHKKAAEKAFMNQKYETAISNYTYLMDSLNVREPEVMLNLAHSYYHTKNMEKAAGMYENLGNIEDTKIRAIANHQRGYMAASEKKYDEALAFFKKALMADPSNDETRYNYEMVKKLLKDQQQNEEKKDQKKEEEKKEEEKKEQQQKDEQKKQEQQQQEKEQQKQENGQKNEDQQSGQDQQDKEKQKPEDTEKQKQGEEKEKQPQNKDGQNNSEEENKKLQDQKMQQMRQQRLQKMNMSEEKANMILNAMRNNEVQYYQQMQKKPTKKKNSGKPDW</sequence>
<evidence type="ECO:0000313" key="4">
    <source>
        <dbReference type="Proteomes" id="UP001403385"/>
    </source>
</evidence>
<name>A0AAW9S6C8_9BACT</name>
<dbReference type="SMART" id="SM00028">
    <property type="entry name" value="TPR"/>
    <property type="match status" value="2"/>
</dbReference>
<keyword evidence="4" id="KW-1185">Reference proteome</keyword>
<dbReference type="EMBL" id="JBDKWZ010000001">
    <property type="protein sequence ID" value="MEN7546918.1"/>
    <property type="molecule type" value="Genomic_DNA"/>
</dbReference>
<dbReference type="Proteomes" id="UP001403385">
    <property type="component" value="Unassembled WGS sequence"/>
</dbReference>
<organism evidence="3 4">
    <name type="scientific">Rapidithrix thailandica</name>
    <dbReference type="NCBI Taxonomy" id="413964"/>
    <lineage>
        <taxon>Bacteria</taxon>
        <taxon>Pseudomonadati</taxon>
        <taxon>Bacteroidota</taxon>
        <taxon>Cytophagia</taxon>
        <taxon>Cytophagales</taxon>
        <taxon>Flammeovirgaceae</taxon>
        <taxon>Rapidithrix</taxon>
    </lineage>
</organism>
<evidence type="ECO:0000256" key="2">
    <source>
        <dbReference type="SAM" id="MobiDB-lite"/>
    </source>
</evidence>
<keyword evidence="1" id="KW-0802">TPR repeat</keyword>